<protein>
    <submittedName>
        <fullName evidence="1">Uncharacterized protein</fullName>
    </submittedName>
</protein>
<dbReference type="InterPro" id="IPR011990">
    <property type="entry name" value="TPR-like_helical_dom_sf"/>
</dbReference>
<organism evidence="1 2">
    <name type="scientific">Candidatus Obscuribacter phosphatis</name>
    <dbReference type="NCBI Taxonomy" id="1906157"/>
    <lineage>
        <taxon>Bacteria</taxon>
        <taxon>Bacillati</taxon>
        <taxon>Candidatus Melainabacteria</taxon>
        <taxon>Candidatus Obscuribacterales</taxon>
        <taxon>Candidatus Obscuribacteraceae</taxon>
        <taxon>Candidatus Obscuribacter</taxon>
    </lineage>
</organism>
<comment type="caution">
    <text evidence="1">The sequence shown here is derived from an EMBL/GenBank/DDBJ whole genome shotgun (WGS) entry which is preliminary data.</text>
</comment>
<evidence type="ECO:0000313" key="1">
    <source>
        <dbReference type="EMBL" id="MBN8662390.1"/>
    </source>
</evidence>
<reference evidence="1" key="1">
    <citation type="submission" date="2021-02" db="EMBL/GenBank/DDBJ databases">
        <title>Genome-Resolved Metagenomics of a Microbial Community Performing Photosynthetic Biological Nutrient Removal.</title>
        <authorList>
            <person name="Mcdaniel E.A."/>
        </authorList>
    </citation>
    <scope>NUCLEOTIDE SEQUENCE</scope>
    <source>
        <strain evidence="1">UWPOB_OBS1</strain>
    </source>
</reference>
<dbReference type="EMBL" id="JAFLCK010000037">
    <property type="protein sequence ID" value="MBN8662390.1"/>
    <property type="molecule type" value="Genomic_DNA"/>
</dbReference>
<dbReference type="AlphaFoldDB" id="A0A8J7TP16"/>
<evidence type="ECO:0000313" key="2">
    <source>
        <dbReference type="Proteomes" id="UP000664277"/>
    </source>
</evidence>
<dbReference type="SUPFAM" id="SSF48452">
    <property type="entry name" value="TPR-like"/>
    <property type="match status" value="1"/>
</dbReference>
<sequence length="176" mass="18927">MSNCNHSNCGCATDDKSIMLGQAANLTHLAQHWLGRNRPELAAPFLDLGQKLLHEAGATNSPEQFWLTTVKIGLAEARKSPATCVRHARSALALAARLVPENDPLMAIAKGNLGQTLVLSGDQSARDEARKLLSQAIFVLSDPKSVSERYQRSYLDAGVAEYARALQSMDGLASLS</sequence>
<proteinExistence type="predicted"/>
<dbReference type="Proteomes" id="UP000664277">
    <property type="component" value="Unassembled WGS sequence"/>
</dbReference>
<name>A0A8J7TP16_9BACT</name>
<accession>A0A8J7TP16</accession>
<gene>
    <name evidence="1" type="ORF">J0M35_18620</name>
</gene>
<dbReference type="Gene3D" id="1.25.40.10">
    <property type="entry name" value="Tetratricopeptide repeat domain"/>
    <property type="match status" value="1"/>
</dbReference>